<dbReference type="RefSeq" id="YP_009216571.1">
    <property type="nucleotide sequence ID" value="NC_028988.1"/>
</dbReference>
<dbReference type="InterPro" id="IPR058003">
    <property type="entry name" value="Phage_gp12"/>
</dbReference>
<evidence type="ECO:0000313" key="2">
    <source>
        <dbReference type="Proteomes" id="UP000027493"/>
    </source>
</evidence>
<dbReference type="OrthoDB" id="780at10239"/>
<organism evidence="1 2">
    <name type="scientific">Ralstonia phage RSJ2</name>
    <dbReference type="NCBI Taxonomy" id="1481785"/>
    <lineage>
        <taxon>Viruses</taxon>
        <taxon>Duplodnaviria</taxon>
        <taxon>Heunggongvirae</taxon>
        <taxon>Uroviricota</taxon>
        <taxon>Caudoviricetes</taxon>
        <taxon>Autographivirales</taxon>
        <taxon>Autonotataviridae</taxon>
        <taxon>Risjevirus</taxon>
        <taxon>Risjevirus RSJ2</taxon>
    </lineage>
</organism>
<accession>A0A068Q7U1</accession>
<sequence length="852" mass="93277">MTKVVSSYSSVVRGVSEQVPQDRHPGQHFEQVNMVSDPVRGTVRRHGSRFMAEKNLGAGTITDAVKALLRTYREHSFFINGTEYSLVFRSAPSSGATIPLAFCFNKDTRAWLNVVIDSDASMNAYKNQGLASVTNVGKYLLAAGNGLIPSYTQVDSYAASNTRGVAWIRAGAYSRTFRISIKRASDGAAFSAAYTTMASSYPTLLNTSDIPVDSNYQKNVNDRVYAWQSASNKWIGDAFRDQQPENIAAQLKNQLVAAGFVNCDVNGSTIIMENVSYIAGEDSGDGSLLRVVYNEIENPDRVSTVHWTNKLVKVRAKGQTDAYYLKAIPEVPTQVYGPVTWTEAPAVTITPTQAFMLGQLSADGTTLFLAATQARLAAISGLSAAPAYGVTAAGDLAAQGNKPYFLDHPVSLLTVFQDRLIVVSNGVVFGSRTGDYFNWFRSSMLSLKPDDPVEGYALGSEDDIISRAVTYNKDLFMFGVRKQFAISGRSALTPQSMSIATSASERNASFCQPEVLGNILFYGRYQTARDQEGPSLFSGAVAQFQLGVFQDTPESSSASPQLDKYIRGRITEMAVMGAPTTLFARTDGRDDGLYVFRFLDQPGTQTREFDSWSRWEWDYANVGHLIGMVGYQSSLYAYTMKSDGTNLWLGAEEFVMDSAVSDTPYLDSQRTATQYEAGTGFLKSAAPRSNTSAAIDRSSEYGLLGVPIANYSTFKGQYVPSRITLDQLVVGVDFDSFMDITPPYVRDQNDRAIVNGNLTVTQYAVSLIDTAGMDAVRTSENMDTTVAKFNGRVLGRVNNLIGRQAVTSTTIQVPCAKGNLRHRMKFVSRNWLPMGISAIEWTGQFFNNARRV</sequence>
<protein>
    <submittedName>
        <fullName evidence="1">Putative tail tubular protein B</fullName>
    </submittedName>
</protein>
<dbReference type="Pfam" id="PF25675">
    <property type="entry name" value="Phage_nozzle"/>
    <property type="match status" value="1"/>
</dbReference>
<name>A0A068Q7U1_9CAUD</name>
<dbReference type="KEGG" id="vg:26642954"/>
<proteinExistence type="predicted"/>
<keyword evidence="2" id="KW-1185">Reference proteome</keyword>
<dbReference type="GeneID" id="26642954"/>
<reference evidence="1 2" key="1">
    <citation type="submission" date="2014-03" db="EMBL/GenBank/DDBJ databases">
        <title>Isolation and characterization of bacteriophages infecting R. solanacearum from Thailand.</title>
        <authorList>
            <person name="Narulita E."/>
            <person name="Kawasaki T."/>
            <person name="Fujie M."/>
            <person name="Yamada T."/>
        </authorList>
    </citation>
    <scope>NUCLEOTIDE SEQUENCE [LARGE SCALE GENOMIC DNA]</scope>
</reference>
<dbReference type="EMBL" id="AB920995">
    <property type="protein sequence ID" value="BAP15839.1"/>
    <property type="molecule type" value="Genomic_DNA"/>
</dbReference>
<dbReference type="Proteomes" id="UP000027493">
    <property type="component" value="Segment"/>
</dbReference>
<evidence type="ECO:0000313" key="1">
    <source>
        <dbReference type="EMBL" id="BAP15839.1"/>
    </source>
</evidence>